<evidence type="ECO:0000313" key="2">
    <source>
        <dbReference type="Proteomes" id="UP000006882"/>
    </source>
</evidence>
<sequence length="67" mass="7810">MQSRPTSTSLDLVRFFMNLGLKSKEEEDFAIFGCWEFLRLFYYSMNPLATDILKWSFGEEEGSGWVG</sequence>
<dbReference type="Gramene" id="ONI08202">
    <property type="protein sequence ID" value="ONI08202"/>
    <property type="gene ID" value="PRUPE_5G163900"/>
</dbReference>
<gene>
    <name evidence="1" type="ORF">PRUPE_5G163900</name>
</gene>
<organism evidence="1 2">
    <name type="scientific">Prunus persica</name>
    <name type="common">Peach</name>
    <name type="synonym">Amygdalus persica</name>
    <dbReference type="NCBI Taxonomy" id="3760"/>
    <lineage>
        <taxon>Eukaryota</taxon>
        <taxon>Viridiplantae</taxon>
        <taxon>Streptophyta</taxon>
        <taxon>Embryophyta</taxon>
        <taxon>Tracheophyta</taxon>
        <taxon>Spermatophyta</taxon>
        <taxon>Magnoliopsida</taxon>
        <taxon>eudicotyledons</taxon>
        <taxon>Gunneridae</taxon>
        <taxon>Pentapetalae</taxon>
        <taxon>rosids</taxon>
        <taxon>fabids</taxon>
        <taxon>Rosales</taxon>
        <taxon>Rosaceae</taxon>
        <taxon>Amygdaloideae</taxon>
        <taxon>Amygdaleae</taxon>
        <taxon>Prunus</taxon>
    </lineage>
</organism>
<name>A0A251P9C8_PRUPE</name>
<protein>
    <submittedName>
        <fullName evidence="1">Uncharacterized protein</fullName>
    </submittedName>
</protein>
<dbReference type="AlphaFoldDB" id="A0A251P9C8"/>
<reference evidence="1 2" key="1">
    <citation type="journal article" date="2013" name="Nat. Genet.">
        <title>The high-quality draft genome of peach (Prunus persica) identifies unique patterns of genetic diversity, domestication and genome evolution.</title>
        <authorList>
            <consortium name="International Peach Genome Initiative"/>
            <person name="Verde I."/>
            <person name="Abbott A.G."/>
            <person name="Scalabrin S."/>
            <person name="Jung S."/>
            <person name="Shu S."/>
            <person name="Marroni F."/>
            <person name="Zhebentyayeva T."/>
            <person name="Dettori M.T."/>
            <person name="Grimwood J."/>
            <person name="Cattonaro F."/>
            <person name="Zuccolo A."/>
            <person name="Rossini L."/>
            <person name="Jenkins J."/>
            <person name="Vendramin E."/>
            <person name="Meisel L.A."/>
            <person name="Decroocq V."/>
            <person name="Sosinski B."/>
            <person name="Prochnik S."/>
            <person name="Mitros T."/>
            <person name="Policriti A."/>
            <person name="Cipriani G."/>
            <person name="Dondini L."/>
            <person name="Ficklin S."/>
            <person name="Goodstein D.M."/>
            <person name="Xuan P."/>
            <person name="Del Fabbro C."/>
            <person name="Aramini V."/>
            <person name="Copetti D."/>
            <person name="Gonzalez S."/>
            <person name="Horner D.S."/>
            <person name="Falchi R."/>
            <person name="Lucas S."/>
            <person name="Mica E."/>
            <person name="Maldonado J."/>
            <person name="Lazzari B."/>
            <person name="Bielenberg D."/>
            <person name="Pirona R."/>
            <person name="Miculan M."/>
            <person name="Barakat A."/>
            <person name="Testolin R."/>
            <person name="Stella A."/>
            <person name="Tartarini S."/>
            <person name="Tonutti P."/>
            <person name="Arus P."/>
            <person name="Orellana A."/>
            <person name="Wells C."/>
            <person name="Main D."/>
            <person name="Vizzotto G."/>
            <person name="Silva H."/>
            <person name="Salamini F."/>
            <person name="Schmutz J."/>
            <person name="Morgante M."/>
            <person name="Rokhsar D.S."/>
        </authorList>
    </citation>
    <scope>NUCLEOTIDE SEQUENCE [LARGE SCALE GENOMIC DNA]</scope>
    <source>
        <strain evidence="2">cv. Nemared</strain>
    </source>
</reference>
<keyword evidence="2" id="KW-1185">Reference proteome</keyword>
<evidence type="ECO:0000313" key="1">
    <source>
        <dbReference type="EMBL" id="ONI08202.1"/>
    </source>
</evidence>
<dbReference type="Proteomes" id="UP000006882">
    <property type="component" value="Chromosome G5"/>
</dbReference>
<dbReference type="EMBL" id="CM007655">
    <property type="protein sequence ID" value="ONI08202.1"/>
    <property type="molecule type" value="Genomic_DNA"/>
</dbReference>
<accession>A0A251P9C8</accession>
<proteinExistence type="predicted"/>